<gene>
    <name evidence="1" type="ORF">LIQ10_17515</name>
</gene>
<proteinExistence type="predicted"/>
<name>A0AAJ1B2C1_MEDGN</name>
<protein>
    <submittedName>
        <fullName evidence="1">Uncharacterized protein</fullName>
    </submittedName>
</protein>
<dbReference type="AlphaFoldDB" id="A0AAJ1B2C1"/>
<accession>A0AAJ1B2C1</accession>
<organism evidence="1 2">
    <name type="scientific">Mediterraneibacter gnavus</name>
    <name type="common">Ruminococcus gnavus</name>
    <dbReference type="NCBI Taxonomy" id="33038"/>
    <lineage>
        <taxon>Bacteria</taxon>
        <taxon>Bacillati</taxon>
        <taxon>Bacillota</taxon>
        <taxon>Clostridia</taxon>
        <taxon>Lachnospirales</taxon>
        <taxon>Lachnospiraceae</taxon>
        <taxon>Mediterraneibacter</taxon>
    </lineage>
</organism>
<dbReference type="Proteomes" id="UP001297422">
    <property type="component" value="Unassembled WGS sequence"/>
</dbReference>
<comment type="caution">
    <text evidence="1">The sequence shown here is derived from an EMBL/GenBank/DDBJ whole genome shotgun (WGS) entry which is preliminary data.</text>
</comment>
<dbReference type="EMBL" id="JAJBNC010000044">
    <property type="protein sequence ID" value="MCB5495509.1"/>
    <property type="molecule type" value="Genomic_DNA"/>
</dbReference>
<sequence length="297" mass="34727">MAKIEQAYSIELGEKMDAIRAHELWCEGILKDKTAFQCKDPNCVAQITCANMDKKKSEMKRTPYFQCYSQHSTTCKCKNDYQEANGTSRKNGNKKDVIYSNNIDYLLLERPENHKQIQRTAEIKQQRDVQENGNQESKKVDRNIHISEHYSITPIVTKYLHYRFAEGENYVRIGKSTILYSKLFVPIDNVDMTNISGFRNIYFGKARLFHKNEKYRVCFTEKIGSENSVLENYTVMCVIPEEMVENYLFRNGKTEELKEAVNSKKEYDVYLYGKLNKGKKGEILFVNITSLDFLDIR</sequence>
<evidence type="ECO:0000313" key="1">
    <source>
        <dbReference type="EMBL" id="MCB5495509.1"/>
    </source>
</evidence>
<dbReference type="RefSeq" id="WP_173880203.1">
    <property type="nucleotide sequence ID" value="NZ_JAAIMT010000048.1"/>
</dbReference>
<evidence type="ECO:0000313" key="2">
    <source>
        <dbReference type="Proteomes" id="UP001297422"/>
    </source>
</evidence>
<reference evidence="1" key="1">
    <citation type="submission" date="2021-10" db="EMBL/GenBank/DDBJ databases">
        <title>Collection of gut derived symbiotic bacterial strains cultured from healthy donors.</title>
        <authorList>
            <person name="Lin H."/>
            <person name="Littmann E."/>
            <person name="Claire K."/>
            <person name="Pamer E."/>
        </authorList>
    </citation>
    <scope>NUCLEOTIDE SEQUENCE</scope>
    <source>
        <strain evidence="1">MSK.23.4</strain>
    </source>
</reference>